<dbReference type="RefSeq" id="WP_050673600.1">
    <property type="nucleotide sequence ID" value="NZ_CAKZKN010000117.1"/>
</dbReference>
<protein>
    <submittedName>
        <fullName evidence="2">Putative ester cyclase</fullName>
    </submittedName>
</protein>
<evidence type="ECO:0000313" key="3">
    <source>
        <dbReference type="Proteomes" id="UP000043764"/>
    </source>
</evidence>
<dbReference type="AlphaFoldDB" id="A0A0H5D3F1"/>
<dbReference type="SUPFAM" id="SSF54427">
    <property type="entry name" value="NTF2-like"/>
    <property type="match status" value="1"/>
</dbReference>
<evidence type="ECO:0000313" key="2">
    <source>
        <dbReference type="EMBL" id="CRL11559.1"/>
    </source>
</evidence>
<dbReference type="InterPro" id="IPR037401">
    <property type="entry name" value="SnoaL-like"/>
</dbReference>
<dbReference type="EMBL" id="CVRL01000033">
    <property type="protein sequence ID" value="CRL11559.1"/>
    <property type="molecule type" value="Genomic_DNA"/>
</dbReference>
<feature type="domain" description="SnoaL-like" evidence="1">
    <location>
        <begin position="7"/>
        <end position="109"/>
    </location>
</feature>
<proteinExistence type="predicted"/>
<accession>A0A0H5D3F1</accession>
<sequence>MSKRHLVERWFTAIWENNNAAVLAELLHPSVRESNTLDGMPNPHDDFPVLVEAVHRLIGRFSVDILHHMEDGDWTSTFFVLRSDVHGSEQNVSADGIVMMRFIDNQIAELRSRFDAFTFFEQLGQLPEEAMPACLAGQRLTWA</sequence>
<organism evidence="2 3">
    <name type="scientific">Phaeobacter italicus</name>
    <dbReference type="NCBI Taxonomy" id="481446"/>
    <lineage>
        <taxon>Bacteria</taxon>
        <taxon>Pseudomonadati</taxon>
        <taxon>Pseudomonadota</taxon>
        <taxon>Alphaproteobacteria</taxon>
        <taxon>Rhodobacterales</taxon>
        <taxon>Roseobacteraceae</taxon>
        <taxon>Phaeobacter</taxon>
    </lineage>
</organism>
<evidence type="ECO:0000259" key="1">
    <source>
        <dbReference type="Pfam" id="PF12680"/>
    </source>
</evidence>
<gene>
    <name evidence="2" type="ORF">NIT7321_02427</name>
</gene>
<keyword evidence="3" id="KW-1185">Reference proteome</keyword>
<dbReference type="Pfam" id="PF12680">
    <property type="entry name" value="SnoaL_2"/>
    <property type="match status" value="1"/>
</dbReference>
<dbReference type="STRING" id="481446.NIT7645_00824"/>
<dbReference type="Proteomes" id="UP000043764">
    <property type="component" value="Unassembled WGS sequence"/>
</dbReference>
<dbReference type="InterPro" id="IPR032710">
    <property type="entry name" value="NTF2-like_dom_sf"/>
</dbReference>
<reference evidence="3" key="1">
    <citation type="submission" date="2015-05" db="EMBL/GenBank/DDBJ databases">
        <authorList>
            <person name="Rodrigo-Torres Lidia"/>
            <person name="Arahal R.David."/>
        </authorList>
    </citation>
    <scope>NUCLEOTIDE SEQUENCE [LARGE SCALE GENOMIC DNA]</scope>
    <source>
        <strain evidence="3">CECT 7321</strain>
    </source>
</reference>
<name>A0A0H5D3F1_9RHOB</name>
<dbReference type="Gene3D" id="3.10.450.50">
    <property type="match status" value="1"/>
</dbReference>